<dbReference type="EMBL" id="VCHE01000144">
    <property type="protein sequence ID" value="KAB2570276.1"/>
    <property type="molecule type" value="Genomic_DNA"/>
</dbReference>
<accession>A0A5N5CY91</accession>
<sequence length="212" mass="23346">MPWVVPPQNKTEQRFCRSQKILSTAYTNFNTFGLCLTFIVGTIIVVLSYTIEPLASWIQKRRRLDTYSRLEWSINETLQLQRLAHEELGVGVWHNGAEAIPFTENGERLATVDLTDPDHPRLKAPPSHFEELLARGDDEKGQSSSKGGPGDGENAASPAKVDASVHASKTPDAFSSENTDQHVSTEQLPSAEELAHVERQTGDPGVTADRGI</sequence>
<evidence type="ECO:0000256" key="1">
    <source>
        <dbReference type="SAM" id="MobiDB-lite"/>
    </source>
</evidence>
<dbReference type="Proteomes" id="UP000325902">
    <property type="component" value="Unassembled WGS sequence"/>
</dbReference>
<comment type="caution">
    <text evidence="3">The sequence shown here is derived from an EMBL/GenBank/DDBJ whole genome shotgun (WGS) entry which is preliminary data.</text>
</comment>
<reference evidence="3 4" key="1">
    <citation type="journal article" date="2019" name="Sci. Rep.">
        <title>A multi-omics analysis of the grapevine pathogen Lasiodiplodia theobromae reveals that temperature affects the expression of virulence- and pathogenicity-related genes.</title>
        <authorList>
            <person name="Felix C."/>
            <person name="Meneses R."/>
            <person name="Goncalves M.F.M."/>
            <person name="Tilleman L."/>
            <person name="Duarte A.S."/>
            <person name="Jorrin-Novo J.V."/>
            <person name="Van de Peer Y."/>
            <person name="Deforce D."/>
            <person name="Van Nieuwerburgh F."/>
            <person name="Esteves A.C."/>
            <person name="Alves A."/>
        </authorList>
    </citation>
    <scope>NUCLEOTIDE SEQUENCE [LARGE SCALE GENOMIC DNA]</scope>
    <source>
        <strain evidence="3 4">LA-SOL3</strain>
    </source>
</reference>
<dbReference type="OrthoDB" id="3540210at2759"/>
<keyword evidence="4" id="KW-1185">Reference proteome</keyword>
<protein>
    <submittedName>
        <fullName evidence="3">Uncharacterized protein</fullName>
    </submittedName>
</protein>
<proteinExistence type="predicted"/>
<gene>
    <name evidence="3" type="ORF">DBV05_g11062</name>
</gene>
<keyword evidence="2" id="KW-1133">Transmembrane helix</keyword>
<organism evidence="3 4">
    <name type="scientific">Lasiodiplodia theobromae</name>
    <dbReference type="NCBI Taxonomy" id="45133"/>
    <lineage>
        <taxon>Eukaryota</taxon>
        <taxon>Fungi</taxon>
        <taxon>Dikarya</taxon>
        <taxon>Ascomycota</taxon>
        <taxon>Pezizomycotina</taxon>
        <taxon>Dothideomycetes</taxon>
        <taxon>Dothideomycetes incertae sedis</taxon>
        <taxon>Botryosphaeriales</taxon>
        <taxon>Botryosphaeriaceae</taxon>
        <taxon>Lasiodiplodia</taxon>
    </lineage>
</organism>
<feature type="transmembrane region" description="Helical" evidence="2">
    <location>
        <begin position="31"/>
        <end position="51"/>
    </location>
</feature>
<feature type="region of interest" description="Disordered" evidence="1">
    <location>
        <begin position="137"/>
        <end position="212"/>
    </location>
</feature>
<keyword evidence="2" id="KW-0812">Transmembrane</keyword>
<evidence type="ECO:0000313" key="4">
    <source>
        <dbReference type="Proteomes" id="UP000325902"/>
    </source>
</evidence>
<dbReference type="AlphaFoldDB" id="A0A5N5CY91"/>
<evidence type="ECO:0000313" key="3">
    <source>
        <dbReference type="EMBL" id="KAB2570276.1"/>
    </source>
</evidence>
<keyword evidence="2" id="KW-0472">Membrane</keyword>
<name>A0A5N5CY91_9PEZI</name>
<evidence type="ECO:0000256" key="2">
    <source>
        <dbReference type="SAM" id="Phobius"/>
    </source>
</evidence>
<feature type="compositionally biased region" description="Polar residues" evidence="1">
    <location>
        <begin position="173"/>
        <end position="188"/>
    </location>
</feature>